<reference evidence="1 2" key="1">
    <citation type="submission" date="2019-03" db="EMBL/GenBank/DDBJ databases">
        <title>Genomic Encyclopedia of Type Strains, Phase IV (KMG-IV): sequencing the most valuable type-strain genomes for metagenomic binning, comparative biology and taxonomic classification.</title>
        <authorList>
            <person name="Goeker M."/>
        </authorList>
    </citation>
    <scope>NUCLEOTIDE SEQUENCE [LARGE SCALE GENOMIC DNA]</scope>
    <source>
        <strain evidence="1 2">DSM 21944</strain>
    </source>
</reference>
<dbReference type="Proteomes" id="UP000294599">
    <property type="component" value="Unassembled WGS sequence"/>
</dbReference>
<dbReference type="GO" id="GO:0008168">
    <property type="term" value="F:methyltransferase activity"/>
    <property type="evidence" value="ECO:0007669"/>
    <property type="project" value="UniProtKB-KW"/>
</dbReference>
<organism evidence="1 2">
    <name type="scientific">Pseudofulvimonas gallinarii</name>
    <dbReference type="NCBI Taxonomy" id="634155"/>
    <lineage>
        <taxon>Bacteria</taxon>
        <taxon>Pseudomonadati</taxon>
        <taxon>Pseudomonadota</taxon>
        <taxon>Gammaproteobacteria</taxon>
        <taxon>Lysobacterales</taxon>
        <taxon>Rhodanobacteraceae</taxon>
        <taxon>Pseudofulvimonas</taxon>
    </lineage>
</organism>
<dbReference type="OrthoDB" id="9791837at2"/>
<dbReference type="RefSeq" id="WP_123520743.1">
    <property type="nucleotide sequence ID" value="NZ_JBHLWF010000086.1"/>
</dbReference>
<sequence>MGHVYDQHFMDYTASASRHAAMKVAAMLREPLALRSVLDVGCATGTWLAAWRESGIEDIHGADGDYVRREHLLIPEHCFHAADLSRPLDLGRRFDLVQSLEVAEHVDAACADQFVANLVNHASGVVLFSAAPPGQGGEYHINEQPLDYWREKFARHGYRAFDAIRPQLLPDAAVPFWYRFNTLLYVHDSRIAGLPGSIVATRIGDGHAVPDPSPALFRLRRRVVASLPYAWQQGLARLKARVLRSGRF</sequence>
<accession>A0A4V3UUB2</accession>
<keyword evidence="1" id="KW-0808">Transferase</keyword>
<keyword evidence="1" id="KW-0489">Methyltransferase</keyword>
<dbReference type="Gene3D" id="3.40.50.150">
    <property type="entry name" value="Vaccinia Virus protein VP39"/>
    <property type="match status" value="1"/>
</dbReference>
<dbReference type="AlphaFoldDB" id="A0A4V3UUB2"/>
<comment type="caution">
    <text evidence="1">The sequence shown here is derived from an EMBL/GenBank/DDBJ whole genome shotgun (WGS) entry which is preliminary data.</text>
</comment>
<dbReference type="SUPFAM" id="SSF53335">
    <property type="entry name" value="S-adenosyl-L-methionine-dependent methyltransferases"/>
    <property type="match status" value="1"/>
</dbReference>
<dbReference type="InterPro" id="IPR029063">
    <property type="entry name" value="SAM-dependent_MTases_sf"/>
</dbReference>
<dbReference type="EMBL" id="SMAF01000009">
    <property type="protein sequence ID" value="TCS98223.1"/>
    <property type="molecule type" value="Genomic_DNA"/>
</dbReference>
<proteinExistence type="predicted"/>
<name>A0A4V3UUB2_9GAMM</name>
<gene>
    <name evidence="1" type="ORF">EDC25_10976</name>
</gene>
<keyword evidence="2" id="KW-1185">Reference proteome</keyword>
<evidence type="ECO:0000313" key="1">
    <source>
        <dbReference type="EMBL" id="TCS98223.1"/>
    </source>
</evidence>
<protein>
    <submittedName>
        <fullName evidence="1">Methyltransferase family protein</fullName>
    </submittedName>
</protein>
<dbReference type="GO" id="GO:0032259">
    <property type="term" value="P:methylation"/>
    <property type="evidence" value="ECO:0007669"/>
    <property type="project" value="UniProtKB-KW"/>
</dbReference>
<evidence type="ECO:0000313" key="2">
    <source>
        <dbReference type="Proteomes" id="UP000294599"/>
    </source>
</evidence>
<dbReference type="Pfam" id="PF13489">
    <property type="entry name" value="Methyltransf_23"/>
    <property type="match status" value="1"/>
</dbReference>